<dbReference type="GeneID" id="89230560"/>
<dbReference type="NCBIfam" id="NF001542">
    <property type="entry name" value="PRK00373.1-1"/>
    <property type="match status" value="1"/>
</dbReference>
<dbReference type="Gene3D" id="1.10.287.3240">
    <property type="match status" value="1"/>
</dbReference>
<keyword evidence="7 10" id="KW-0472">Membrane</keyword>
<organism evidence="12 13">
    <name type="scientific">Methanolapillus millepedarum</name>
    <dbReference type="NCBI Taxonomy" id="3028296"/>
    <lineage>
        <taxon>Archaea</taxon>
        <taxon>Methanobacteriati</taxon>
        <taxon>Methanobacteriota</taxon>
        <taxon>Stenosarchaea group</taxon>
        <taxon>Methanomicrobia</taxon>
        <taxon>Methanosarcinales</taxon>
        <taxon>Methanosarcinaceae</taxon>
        <taxon>Methanolapillus</taxon>
    </lineage>
</organism>
<dbReference type="GO" id="GO:0005886">
    <property type="term" value="C:plasma membrane"/>
    <property type="evidence" value="ECO:0007669"/>
    <property type="project" value="UniProtKB-SubCell"/>
</dbReference>
<evidence type="ECO:0000256" key="11">
    <source>
        <dbReference type="SAM" id="Coils"/>
    </source>
</evidence>
<gene>
    <name evidence="10 12" type="primary">atpD</name>
    <name evidence="12" type="ORF">MsAc7_14610</name>
</gene>
<comment type="function">
    <text evidence="9 10">Component of the A-type ATP synthase that produces ATP from ADP in the presence of a proton gradient across the membrane.</text>
</comment>
<dbReference type="Pfam" id="PF01813">
    <property type="entry name" value="ATP-synt_D"/>
    <property type="match status" value="1"/>
</dbReference>
<keyword evidence="11" id="KW-0175">Coiled coil</keyword>
<dbReference type="NCBIfam" id="TIGR00309">
    <property type="entry name" value="V_ATPase_subD"/>
    <property type="match status" value="1"/>
</dbReference>
<dbReference type="PANTHER" id="PTHR11671">
    <property type="entry name" value="V-TYPE ATP SYNTHASE SUBUNIT D"/>
    <property type="match status" value="1"/>
</dbReference>
<keyword evidence="5 10" id="KW-0375">Hydrogen ion transport</keyword>
<evidence type="ECO:0000256" key="3">
    <source>
        <dbReference type="ARBA" id="ARBA00022448"/>
    </source>
</evidence>
<evidence type="ECO:0000313" key="12">
    <source>
        <dbReference type="EMBL" id="WNY25896.1"/>
    </source>
</evidence>
<name>A0AA96ZVV7_9EURY</name>
<dbReference type="InterPro" id="IPR002699">
    <property type="entry name" value="V_ATPase_D"/>
</dbReference>
<keyword evidence="4 10" id="KW-1003">Cell membrane</keyword>
<evidence type="ECO:0000313" key="13">
    <source>
        <dbReference type="Proteomes" id="UP001303587"/>
    </source>
</evidence>
<sequence length="214" mass="24173">MAVQDVKPTRSELQDVQKKIKLSQNGYKLLKMKRDGLILEFFKILNQARGVREELDAAYEFAVQKSNLASAVDGSFTLKSASFAVDAVPTIELKSTNIMGVVVPKIHGSGVKKPLHERGYGLVGTDTYIDEVADAYEILVEKIIVAAELETTMKRLLDDIEKTKRRVNALEFKVIPEFQEQVKFIRLRLEEMERESMSSLKKIKQKKAAIDAKD</sequence>
<evidence type="ECO:0000256" key="5">
    <source>
        <dbReference type="ARBA" id="ARBA00022781"/>
    </source>
</evidence>
<evidence type="ECO:0000256" key="1">
    <source>
        <dbReference type="ARBA" id="ARBA00004202"/>
    </source>
</evidence>
<dbReference type="FunFam" id="1.10.287.3240:FF:000007">
    <property type="entry name" value="V-type ATP synthase subunit D"/>
    <property type="match status" value="1"/>
</dbReference>
<dbReference type="GO" id="GO:0046933">
    <property type="term" value="F:proton-transporting ATP synthase activity, rotational mechanism"/>
    <property type="evidence" value="ECO:0007669"/>
    <property type="project" value="UniProtKB-UniRule"/>
</dbReference>
<dbReference type="GO" id="GO:0046961">
    <property type="term" value="F:proton-transporting ATPase activity, rotational mechanism"/>
    <property type="evidence" value="ECO:0007669"/>
    <property type="project" value="InterPro"/>
</dbReference>
<keyword evidence="13" id="KW-1185">Reference proteome</keyword>
<dbReference type="HAMAP" id="MF_00271">
    <property type="entry name" value="ATP_synth_D_arch"/>
    <property type="match status" value="1"/>
</dbReference>
<dbReference type="AlphaFoldDB" id="A0AA96ZVV7"/>
<dbReference type="EMBL" id="CP131060">
    <property type="protein sequence ID" value="WNY25896.1"/>
    <property type="molecule type" value="Genomic_DNA"/>
</dbReference>
<proteinExistence type="inferred from homology"/>
<reference evidence="12 13" key="1">
    <citation type="submission" date="2023-07" db="EMBL/GenBank/DDBJ databases">
        <title>Closed genoem sequence of Methanosarcinaceae archaeon Ac7.</title>
        <authorList>
            <person name="Poehlein A."/>
            <person name="Protasov E."/>
            <person name="Platt K."/>
            <person name="Reeh H."/>
            <person name="Daniel R."/>
            <person name="Brune A."/>
        </authorList>
    </citation>
    <scope>NUCLEOTIDE SEQUENCE [LARGE SCALE GENOMIC DNA]</scope>
    <source>
        <strain evidence="12 13">Ac7</strain>
    </source>
</reference>
<dbReference type="GO" id="GO:0042777">
    <property type="term" value="P:proton motive force-driven plasma membrane ATP synthesis"/>
    <property type="evidence" value="ECO:0007669"/>
    <property type="project" value="UniProtKB-UniRule"/>
</dbReference>
<evidence type="ECO:0000256" key="10">
    <source>
        <dbReference type="HAMAP-Rule" id="MF_00271"/>
    </source>
</evidence>
<keyword evidence="8 10" id="KW-0066">ATP synthesis</keyword>
<keyword evidence="6 10" id="KW-0406">Ion transport</keyword>
<keyword evidence="3 10" id="KW-0813">Transport</keyword>
<evidence type="ECO:0000256" key="6">
    <source>
        <dbReference type="ARBA" id="ARBA00023065"/>
    </source>
</evidence>
<evidence type="ECO:0000256" key="2">
    <source>
        <dbReference type="ARBA" id="ARBA00005850"/>
    </source>
</evidence>
<feature type="coiled-coil region" evidence="11">
    <location>
        <begin position="146"/>
        <end position="209"/>
    </location>
</feature>
<evidence type="ECO:0000256" key="4">
    <source>
        <dbReference type="ARBA" id="ARBA00022475"/>
    </source>
</evidence>
<comment type="similarity">
    <text evidence="2 10">Belongs to the V-ATPase D subunit family.</text>
</comment>
<evidence type="ECO:0000256" key="9">
    <source>
        <dbReference type="ARBA" id="ARBA00059506"/>
    </source>
</evidence>
<dbReference type="GO" id="GO:0005524">
    <property type="term" value="F:ATP binding"/>
    <property type="evidence" value="ECO:0007669"/>
    <property type="project" value="UniProtKB-UniRule"/>
</dbReference>
<protein>
    <recommendedName>
        <fullName evidence="10">A-type ATP synthase subunit D</fullName>
    </recommendedName>
</protein>
<evidence type="ECO:0000256" key="8">
    <source>
        <dbReference type="ARBA" id="ARBA00023310"/>
    </source>
</evidence>
<evidence type="ECO:0000256" key="7">
    <source>
        <dbReference type="ARBA" id="ARBA00023136"/>
    </source>
</evidence>
<accession>A0AA96ZVV7</accession>
<comment type="subcellular location">
    <subcellularLocation>
        <location evidence="1 10">Cell membrane</location>
        <topology evidence="1 10">Peripheral membrane protein</topology>
    </subcellularLocation>
</comment>
<dbReference type="RefSeq" id="WP_338102243.1">
    <property type="nucleotide sequence ID" value="NZ_CP131060.1"/>
</dbReference>
<comment type="subunit">
    <text evidence="10">Has multiple subunits with at least A(3), B(3), C, D, E, F, H, I and proteolipid K(x).</text>
</comment>
<dbReference type="Proteomes" id="UP001303587">
    <property type="component" value="Chromosome"/>
</dbReference>